<dbReference type="InterPro" id="IPR052639">
    <property type="entry name" value="TRAIP_ubiq-protein_ligase"/>
</dbReference>
<feature type="domain" description="RING-type" evidence="4">
    <location>
        <begin position="6"/>
        <end position="47"/>
    </location>
</feature>
<dbReference type="SMART" id="SM00184">
    <property type="entry name" value="RING"/>
    <property type="match status" value="1"/>
</dbReference>
<dbReference type="InterPro" id="IPR013083">
    <property type="entry name" value="Znf_RING/FYVE/PHD"/>
</dbReference>
<comment type="caution">
    <text evidence="5">The sequence shown here is derived from an EMBL/GenBank/DDBJ whole genome shotgun (WGS) entry which is preliminary data.</text>
</comment>
<feature type="region of interest" description="Disordered" evidence="3">
    <location>
        <begin position="305"/>
        <end position="327"/>
    </location>
</feature>
<evidence type="ECO:0000256" key="2">
    <source>
        <dbReference type="SAM" id="Coils"/>
    </source>
</evidence>
<keyword evidence="1" id="KW-0479">Metal-binding</keyword>
<sequence length="372" mass="40966">MADDSCTICLDSFTSGPVSVLSCRHVFHHSCILSWIAGGATRCPNCNKEVGSAGIIGPVFASFGQNHSTSPDLTDVSETLRIKRELKELKEERERTRLELRQIGEIAKAKSAMNEGLFDGWKQSKAMWRSLPNERLPIILASYQTKLALADDERRREAMANRSATARIQELKLKNAQLKRQVVALQNTRTKSPPPYCHCTSTNCICPAPPSAPILKSESPKKYPTYWGKKLPFKEQHNGNLIFTNSPSNLKRSYGSDHDDNSSTTDDGSGDPVSLNPPKKQAVDSSKIASESKVRKNFFPSTILAKGKGKKSEENIDTSDLEGSESPVVIDDDDDDFFWIKPIQGITIIDGQGAGPSTGLSRRYCTTYSGPK</sequence>
<dbReference type="Pfam" id="PF13639">
    <property type="entry name" value="zf-RING_2"/>
    <property type="match status" value="1"/>
</dbReference>
<evidence type="ECO:0000259" key="4">
    <source>
        <dbReference type="PROSITE" id="PS50089"/>
    </source>
</evidence>
<keyword evidence="2" id="KW-0175">Coiled coil</keyword>
<evidence type="ECO:0000313" key="5">
    <source>
        <dbReference type="EMBL" id="KAL0090564.1"/>
    </source>
</evidence>
<feature type="coiled-coil region" evidence="2">
    <location>
        <begin position="79"/>
        <end position="106"/>
    </location>
</feature>
<evidence type="ECO:0000256" key="1">
    <source>
        <dbReference type="PROSITE-ProRule" id="PRU00175"/>
    </source>
</evidence>
<keyword evidence="6" id="KW-1185">Reference proteome</keyword>
<evidence type="ECO:0000256" key="3">
    <source>
        <dbReference type="SAM" id="MobiDB-lite"/>
    </source>
</evidence>
<reference evidence="5 6" key="1">
    <citation type="submission" date="2024-04" db="EMBL/GenBank/DDBJ databases">
        <title>Symmetric and asymmetric DNA N6-adenine methylation regulates different biological responses in Mucorales.</title>
        <authorList>
            <consortium name="Lawrence Berkeley National Laboratory"/>
            <person name="Lax C."/>
            <person name="Mondo S.J."/>
            <person name="Osorio-Concepcion M."/>
            <person name="Muszewska A."/>
            <person name="Corrochano-Luque M."/>
            <person name="Gutierrez G."/>
            <person name="Riley R."/>
            <person name="Lipzen A."/>
            <person name="Guo J."/>
            <person name="Hundley H."/>
            <person name="Amirebrahimi M."/>
            <person name="Ng V."/>
            <person name="Lorenzo-Gutierrez D."/>
            <person name="Binder U."/>
            <person name="Yang J."/>
            <person name="Song Y."/>
            <person name="Canovas D."/>
            <person name="Navarro E."/>
            <person name="Freitag M."/>
            <person name="Gabaldon T."/>
            <person name="Grigoriev I.V."/>
            <person name="Corrochano L.M."/>
            <person name="Nicolas F.E."/>
            <person name="Garre V."/>
        </authorList>
    </citation>
    <scope>NUCLEOTIDE SEQUENCE [LARGE SCALE GENOMIC DNA]</scope>
    <source>
        <strain evidence="5 6">L51</strain>
    </source>
</reference>
<dbReference type="Gene3D" id="3.30.40.10">
    <property type="entry name" value="Zinc/RING finger domain, C3HC4 (zinc finger)"/>
    <property type="match status" value="1"/>
</dbReference>
<protein>
    <recommendedName>
        <fullName evidence="4">RING-type domain-containing protein</fullName>
    </recommendedName>
</protein>
<dbReference type="SUPFAM" id="SSF57850">
    <property type="entry name" value="RING/U-box"/>
    <property type="match status" value="1"/>
</dbReference>
<accession>A0ABR3B5N9</accession>
<name>A0ABR3B5N9_PHYBL</name>
<gene>
    <name evidence="5" type="ORF">J3Q64DRAFT_1730344</name>
</gene>
<proteinExistence type="predicted"/>
<dbReference type="PROSITE" id="PS50089">
    <property type="entry name" value="ZF_RING_2"/>
    <property type="match status" value="1"/>
</dbReference>
<dbReference type="CDD" id="cd16473">
    <property type="entry name" value="RING-H2_RNF103"/>
    <property type="match status" value="1"/>
</dbReference>
<evidence type="ECO:0000313" key="6">
    <source>
        <dbReference type="Proteomes" id="UP001448207"/>
    </source>
</evidence>
<feature type="coiled-coil region" evidence="2">
    <location>
        <begin position="161"/>
        <end position="188"/>
    </location>
</feature>
<dbReference type="EMBL" id="JBCLYO010000004">
    <property type="protein sequence ID" value="KAL0090564.1"/>
    <property type="molecule type" value="Genomic_DNA"/>
</dbReference>
<feature type="region of interest" description="Disordered" evidence="3">
    <location>
        <begin position="239"/>
        <end position="288"/>
    </location>
</feature>
<keyword evidence="1" id="KW-0863">Zinc-finger</keyword>
<dbReference type="PANTHER" id="PTHR46569">
    <property type="entry name" value="E3 UBIQUITIN-PROTEIN LIGASE TRAIP"/>
    <property type="match status" value="1"/>
</dbReference>
<dbReference type="PANTHER" id="PTHR46569:SF1">
    <property type="entry name" value="E3 UBIQUITIN-PROTEIN LIGASE RFWD3-RELATED"/>
    <property type="match status" value="1"/>
</dbReference>
<feature type="compositionally biased region" description="Low complexity" evidence="3">
    <location>
        <begin position="262"/>
        <end position="271"/>
    </location>
</feature>
<keyword evidence="1" id="KW-0862">Zinc</keyword>
<dbReference type="InterPro" id="IPR001841">
    <property type="entry name" value="Znf_RING"/>
</dbReference>
<dbReference type="Proteomes" id="UP001448207">
    <property type="component" value="Unassembled WGS sequence"/>
</dbReference>
<feature type="compositionally biased region" description="Polar residues" evidence="3">
    <location>
        <begin position="239"/>
        <end position="251"/>
    </location>
</feature>
<organism evidence="5 6">
    <name type="scientific">Phycomyces blakesleeanus</name>
    <dbReference type="NCBI Taxonomy" id="4837"/>
    <lineage>
        <taxon>Eukaryota</taxon>
        <taxon>Fungi</taxon>
        <taxon>Fungi incertae sedis</taxon>
        <taxon>Mucoromycota</taxon>
        <taxon>Mucoromycotina</taxon>
        <taxon>Mucoromycetes</taxon>
        <taxon>Mucorales</taxon>
        <taxon>Phycomycetaceae</taxon>
        <taxon>Phycomyces</taxon>
    </lineage>
</organism>